<feature type="domain" description="C2H2-type" evidence="2">
    <location>
        <begin position="120"/>
        <end position="143"/>
    </location>
</feature>
<dbReference type="AlphaFoldDB" id="A0A0J7YN22"/>
<accession>A0A0J7YN22</accession>
<dbReference type="Gramene" id="KMS64981">
    <property type="protein sequence ID" value="KMS64981"/>
    <property type="gene ID" value="BVRB_040660"/>
</dbReference>
<feature type="non-terminal residue" evidence="3">
    <location>
        <position position="162"/>
    </location>
</feature>
<keyword evidence="1" id="KW-0863">Zinc-finger</keyword>
<keyword evidence="1" id="KW-0862">Zinc</keyword>
<sequence>DEAPPASDLVLIWRNPDEAGDFLPVIDHPDIDADFSPDLIRLGYQRNRHYNILICRICERCVRAEPEALRTHSSLYHGVRVPDEDLGALDGFGPPDLYWLRNAWGLLVRPVVGVRIEIGYRCDLCGVCYRDRGQFEGHYEMVHPLSNLPDTFIERWVQTLSE</sequence>
<dbReference type="PROSITE" id="PS50157">
    <property type="entry name" value="ZINC_FINGER_C2H2_2"/>
    <property type="match status" value="1"/>
</dbReference>
<name>A0A0J7YN22_BETVV</name>
<dbReference type="PROSITE" id="PS00028">
    <property type="entry name" value="ZINC_FINGER_C2H2_1"/>
    <property type="match status" value="1"/>
</dbReference>
<reference evidence="3 4" key="1">
    <citation type="journal article" date="2014" name="Nature">
        <title>The genome of the recently domesticated crop plant sugar beet (Beta vulgaris).</title>
        <authorList>
            <person name="Dohm J.C."/>
            <person name="Minoche A.E."/>
            <person name="Holtgrawe D."/>
            <person name="Capella-Gutierrez S."/>
            <person name="Zakrzewski F."/>
            <person name="Tafer H."/>
            <person name="Rupp O."/>
            <person name="Sorensen T.R."/>
            <person name="Stracke R."/>
            <person name="Reinhardt R."/>
            <person name="Goesmann A."/>
            <person name="Kraft T."/>
            <person name="Schulz B."/>
            <person name="Stadler P.F."/>
            <person name="Schmidt T."/>
            <person name="Gabaldon T."/>
            <person name="Lehrach H."/>
            <person name="Weisshaar B."/>
            <person name="Himmelbauer H."/>
        </authorList>
    </citation>
    <scope>NUCLEOTIDE SEQUENCE [LARGE SCALE GENOMIC DNA]</scope>
    <source>
        <tissue evidence="3">Taproot</tissue>
    </source>
</reference>
<evidence type="ECO:0000313" key="4">
    <source>
        <dbReference type="Proteomes" id="UP000035740"/>
    </source>
</evidence>
<evidence type="ECO:0000256" key="1">
    <source>
        <dbReference type="PROSITE-ProRule" id="PRU00042"/>
    </source>
</evidence>
<keyword evidence="4" id="KW-1185">Reference proteome</keyword>
<evidence type="ECO:0000313" key="3">
    <source>
        <dbReference type="EMBL" id="KMS64981.1"/>
    </source>
</evidence>
<evidence type="ECO:0000259" key="2">
    <source>
        <dbReference type="PROSITE" id="PS50157"/>
    </source>
</evidence>
<organism evidence="3 4">
    <name type="scientific">Beta vulgaris subsp. vulgaris</name>
    <name type="common">Beet</name>
    <dbReference type="NCBI Taxonomy" id="3555"/>
    <lineage>
        <taxon>Eukaryota</taxon>
        <taxon>Viridiplantae</taxon>
        <taxon>Streptophyta</taxon>
        <taxon>Embryophyta</taxon>
        <taxon>Tracheophyta</taxon>
        <taxon>Spermatophyta</taxon>
        <taxon>Magnoliopsida</taxon>
        <taxon>eudicotyledons</taxon>
        <taxon>Gunneridae</taxon>
        <taxon>Pentapetalae</taxon>
        <taxon>Caryophyllales</taxon>
        <taxon>Chenopodiaceae</taxon>
        <taxon>Betoideae</taxon>
        <taxon>Beta</taxon>
    </lineage>
</organism>
<keyword evidence="1" id="KW-0479">Metal-binding</keyword>
<dbReference type="GO" id="GO:0008270">
    <property type="term" value="F:zinc ion binding"/>
    <property type="evidence" value="ECO:0007669"/>
    <property type="project" value="UniProtKB-KW"/>
</dbReference>
<protein>
    <recommendedName>
        <fullName evidence="2">C2H2-type domain-containing protein</fullName>
    </recommendedName>
</protein>
<feature type="non-terminal residue" evidence="3">
    <location>
        <position position="1"/>
    </location>
</feature>
<dbReference type="EMBL" id="KQ117190">
    <property type="protein sequence ID" value="KMS64981.1"/>
    <property type="molecule type" value="Genomic_DNA"/>
</dbReference>
<dbReference type="Proteomes" id="UP000035740">
    <property type="component" value="Unassembled WGS sequence"/>
</dbReference>
<dbReference type="InterPro" id="IPR013087">
    <property type="entry name" value="Znf_C2H2_type"/>
</dbReference>
<proteinExistence type="predicted"/>
<gene>
    <name evidence="3" type="ORF">BVRB_040660</name>
</gene>